<protein>
    <submittedName>
        <fullName evidence="5">Cupredoxin family protein</fullName>
    </submittedName>
</protein>
<organism evidence="5 6">
    <name type="scientific">Rhizobium setariae</name>
    <dbReference type="NCBI Taxonomy" id="2801340"/>
    <lineage>
        <taxon>Bacteria</taxon>
        <taxon>Pseudomonadati</taxon>
        <taxon>Pseudomonadota</taxon>
        <taxon>Alphaproteobacteria</taxon>
        <taxon>Hyphomicrobiales</taxon>
        <taxon>Rhizobiaceae</taxon>
        <taxon>Rhizobium/Agrobacterium group</taxon>
        <taxon>Rhizobium</taxon>
    </lineage>
</organism>
<dbReference type="InterPro" id="IPR000923">
    <property type="entry name" value="BlueCu_1"/>
</dbReference>
<evidence type="ECO:0000256" key="2">
    <source>
        <dbReference type="ARBA" id="ARBA00023008"/>
    </source>
</evidence>
<proteinExistence type="predicted"/>
<dbReference type="RefSeq" id="WP_201660216.1">
    <property type="nucleotide sequence ID" value="NZ_JAEQNC010000008.1"/>
</dbReference>
<dbReference type="InterPro" id="IPR008972">
    <property type="entry name" value="Cupredoxin"/>
</dbReference>
<dbReference type="EMBL" id="JAEQNC010000008">
    <property type="protein sequence ID" value="MBL0373569.1"/>
    <property type="molecule type" value="Genomic_DNA"/>
</dbReference>
<dbReference type="PANTHER" id="PTHR38439:SF3">
    <property type="entry name" value="COPPER-RESISTANT CUPROPROTEIN COPI"/>
    <property type="match status" value="1"/>
</dbReference>
<feature type="chain" id="PRO_5036981779" evidence="3">
    <location>
        <begin position="22"/>
        <end position="163"/>
    </location>
</feature>
<dbReference type="Proteomes" id="UP000633219">
    <property type="component" value="Unassembled WGS sequence"/>
</dbReference>
<gene>
    <name evidence="5" type="ORF">JJB09_16200</name>
</gene>
<sequence length="163" mass="17639">MLKQLWTTALALSLLSATALAHDHQHGVAPVQDEVMLGVPGDASDVSETVVISMKETPEGGMLFEPAIVSAKAGETLRLLLRNNGETDHEFILAGPEELEEHREMMKEFPDMHHEDANSIRLAPGSSGEIIWKFGQSGSIDFACLIPGHYEAGMHGRVDIGAK</sequence>
<keyword evidence="3" id="KW-0732">Signal</keyword>
<accession>A0A937CPT7</accession>
<dbReference type="InterPro" id="IPR050845">
    <property type="entry name" value="Cu-binding_ET"/>
</dbReference>
<evidence type="ECO:0000313" key="6">
    <source>
        <dbReference type="Proteomes" id="UP000633219"/>
    </source>
</evidence>
<evidence type="ECO:0000256" key="1">
    <source>
        <dbReference type="ARBA" id="ARBA00022723"/>
    </source>
</evidence>
<dbReference type="PANTHER" id="PTHR38439">
    <property type="entry name" value="AURACYANIN-B"/>
    <property type="match status" value="1"/>
</dbReference>
<dbReference type="Pfam" id="PF00127">
    <property type="entry name" value="Copper-bind"/>
    <property type="match status" value="1"/>
</dbReference>
<keyword evidence="2" id="KW-0186">Copper</keyword>
<evidence type="ECO:0000313" key="5">
    <source>
        <dbReference type="EMBL" id="MBL0373569.1"/>
    </source>
</evidence>
<dbReference type="CDD" id="cd04211">
    <property type="entry name" value="Cupredoxin_like_2"/>
    <property type="match status" value="1"/>
</dbReference>
<comment type="caution">
    <text evidence="5">The sequence shown here is derived from an EMBL/GenBank/DDBJ whole genome shotgun (WGS) entry which is preliminary data.</text>
</comment>
<keyword evidence="6" id="KW-1185">Reference proteome</keyword>
<evidence type="ECO:0000259" key="4">
    <source>
        <dbReference type="Pfam" id="PF00127"/>
    </source>
</evidence>
<dbReference type="SUPFAM" id="SSF49503">
    <property type="entry name" value="Cupredoxins"/>
    <property type="match status" value="1"/>
</dbReference>
<keyword evidence="1" id="KW-0479">Metal-binding</keyword>
<evidence type="ECO:0000256" key="3">
    <source>
        <dbReference type="SAM" id="SignalP"/>
    </source>
</evidence>
<feature type="domain" description="Blue (type 1) copper" evidence="4">
    <location>
        <begin position="57"/>
        <end position="160"/>
    </location>
</feature>
<name>A0A937CPT7_9HYPH</name>
<reference evidence="5" key="1">
    <citation type="submission" date="2021-01" db="EMBL/GenBank/DDBJ databases">
        <title>Rhizobium sp. strain KVB221 16S ribosomal RNA gene Genome sequencing and assembly.</title>
        <authorList>
            <person name="Kang M."/>
        </authorList>
    </citation>
    <scope>NUCLEOTIDE SEQUENCE</scope>
    <source>
        <strain evidence="5">KVB221</strain>
    </source>
</reference>
<dbReference type="GO" id="GO:0005507">
    <property type="term" value="F:copper ion binding"/>
    <property type="evidence" value="ECO:0007669"/>
    <property type="project" value="InterPro"/>
</dbReference>
<feature type="signal peptide" evidence="3">
    <location>
        <begin position="1"/>
        <end position="21"/>
    </location>
</feature>
<dbReference type="GO" id="GO:0009055">
    <property type="term" value="F:electron transfer activity"/>
    <property type="evidence" value="ECO:0007669"/>
    <property type="project" value="InterPro"/>
</dbReference>
<dbReference type="AlphaFoldDB" id="A0A937CPT7"/>
<dbReference type="Gene3D" id="2.60.40.420">
    <property type="entry name" value="Cupredoxins - blue copper proteins"/>
    <property type="match status" value="1"/>
</dbReference>